<keyword evidence="3 6" id="KW-0963">Cytoplasm</keyword>
<dbReference type="NCBIfam" id="TIGR00172">
    <property type="entry name" value="maf"/>
    <property type="match status" value="1"/>
</dbReference>
<dbReference type="SUPFAM" id="SSF52972">
    <property type="entry name" value="ITPase-like"/>
    <property type="match status" value="1"/>
</dbReference>
<reference evidence="7 8" key="1">
    <citation type="submission" date="2013-08" db="EMBL/GenBank/DDBJ databases">
        <authorList>
            <person name="Durkin A.S."/>
            <person name="Haft D.R."/>
            <person name="McCorrison J."/>
            <person name="Torralba M."/>
            <person name="Gillis M."/>
            <person name="Haft D.H."/>
            <person name="Methe B."/>
            <person name="Sutton G."/>
            <person name="Nelson K.E."/>
        </authorList>
    </citation>
    <scope>NUCLEOTIDE SEQUENCE [LARGE SCALE GENOMIC DNA]</scope>
    <source>
        <strain evidence="7 8">F0195</strain>
    </source>
</reference>
<dbReference type="Proteomes" id="UP000016638">
    <property type="component" value="Unassembled WGS sequence"/>
</dbReference>
<dbReference type="eggNOG" id="COG0424">
    <property type="taxonomic scope" value="Bacteria"/>
</dbReference>
<evidence type="ECO:0000256" key="2">
    <source>
        <dbReference type="ARBA" id="ARBA00004496"/>
    </source>
</evidence>
<dbReference type="PANTHER" id="PTHR43213">
    <property type="entry name" value="BIFUNCTIONAL DTTP/UTP PYROPHOSPHATASE/METHYLTRANSFERASE PROTEIN-RELATED"/>
    <property type="match status" value="1"/>
</dbReference>
<dbReference type="InterPro" id="IPR029001">
    <property type="entry name" value="ITPase-like_fam"/>
</dbReference>
<dbReference type="AlphaFoldDB" id="U2TQG7"/>
<dbReference type="OrthoDB" id="3527985at2"/>
<feature type="site" description="Important for substrate specificity" evidence="6">
    <location>
        <position position="9"/>
    </location>
</feature>
<dbReference type="GO" id="GO:0009117">
    <property type="term" value="P:nucleotide metabolic process"/>
    <property type="evidence" value="ECO:0007669"/>
    <property type="project" value="UniProtKB-KW"/>
</dbReference>
<dbReference type="HAMAP" id="MF_00528">
    <property type="entry name" value="Maf"/>
    <property type="match status" value="1"/>
</dbReference>
<dbReference type="InterPro" id="IPR003697">
    <property type="entry name" value="Maf-like"/>
</dbReference>
<feature type="site" description="Important for substrate specificity" evidence="6">
    <location>
        <position position="153"/>
    </location>
</feature>
<feature type="site" description="Important for substrate specificity" evidence="6">
    <location>
        <position position="70"/>
    </location>
</feature>
<comment type="caution">
    <text evidence="6">Lacks conserved residue(s) required for the propagation of feature annotation.</text>
</comment>
<dbReference type="GO" id="GO:0036221">
    <property type="term" value="F:UTP diphosphatase activity"/>
    <property type="evidence" value="ECO:0007669"/>
    <property type="project" value="RHEA"/>
</dbReference>
<proteinExistence type="inferred from homology"/>
<dbReference type="EC" id="3.6.1.9" evidence="6"/>
<comment type="cofactor">
    <cofactor evidence="1 6">
        <name>a divalent metal cation</name>
        <dbReference type="ChEBI" id="CHEBI:60240"/>
    </cofactor>
</comment>
<feature type="active site" description="Proton acceptor" evidence="6">
    <location>
        <position position="69"/>
    </location>
</feature>
<keyword evidence="5 6" id="KW-0546">Nucleotide metabolism</keyword>
<keyword evidence="8" id="KW-1185">Reference proteome</keyword>
<dbReference type="PATRIC" id="fig|1125712.3.peg.1324"/>
<dbReference type="EMBL" id="AWEZ01000045">
    <property type="protein sequence ID" value="ERL08348.1"/>
    <property type="molecule type" value="Genomic_DNA"/>
</dbReference>
<comment type="subcellular location">
    <subcellularLocation>
        <location evidence="2 6">Cytoplasm</location>
    </subcellularLocation>
</comment>
<name>U2TQG7_9ACTN</name>
<sequence length="203" mass="21683">MILASRSPRRSELLGRIGIAPIVRPVDIDETRREDEAPHELVVRLARGKAHACRDGMAGPVNDVVLAADTVVWTDGTVLGKPRDTKDARAMLRSLSGRSHHVSTGVALIAPDGRETSFVETTTVTFHELTEGEIAAYTSSGEPRDKAGAYGIQGLGSLLVRGIEGDYDNVVGLPLARVVRELDRLCPTAPTLCETALTGGRHA</sequence>
<dbReference type="Gene3D" id="3.90.950.10">
    <property type="match status" value="1"/>
</dbReference>
<dbReference type="PANTHER" id="PTHR43213:SF5">
    <property type="entry name" value="BIFUNCTIONAL DTTP_UTP PYROPHOSPHATASE_METHYLTRANSFERASE PROTEIN-RELATED"/>
    <property type="match status" value="1"/>
</dbReference>
<comment type="function">
    <text evidence="6">Nucleoside triphosphate pyrophosphatase that hydrolyzes dTTP and UTP. May have a dual role in cell division arrest and in preventing the incorporation of modified nucleotides into cellular nucleic acids.</text>
</comment>
<comment type="catalytic activity">
    <reaction evidence="6">
        <text>UTP + H2O = UMP + diphosphate + H(+)</text>
        <dbReference type="Rhea" id="RHEA:29395"/>
        <dbReference type="ChEBI" id="CHEBI:15377"/>
        <dbReference type="ChEBI" id="CHEBI:15378"/>
        <dbReference type="ChEBI" id="CHEBI:33019"/>
        <dbReference type="ChEBI" id="CHEBI:46398"/>
        <dbReference type="ChEBI" id="CHEBI:57865"/>
        <dbReference type="EC" id="3.6.1.9"/>
    </reaction>
</comment>
<evidence type="ECO:0000256" key="4">
    <source>
        <dbReference type="ARBA" id="ARBA00022801"/>
    </source>
</evidence>
<dbReference type="GO" id="GO:0036218">
    <property type="term" value="F:dTTP diphosphatase activity"/>
    <property type="evidence" value="ECO:0007669"/>
    <property type="project" value="RHEA"/>
</dbReference>
<comment type="similarity">
    <text evidence="6">Belongs to the Maf family. YhdE subfamily.</text>
</comment>
<keyword evidence="4 6" id="KW-0378">Hydrolase</keyword>
<evidence type="ECO:0000256" key="1">
    <source>
        <dbReference type="ARBA" id="ARBA00001968"/>
    </source>
</evidence>
<dbReference type="PIRSF" id="PIRSF006305">
    <property type="entry name" value="Maf"/>
    <property type="match status" value="1"/>
</dbReference>
<evidence type="ECO:0000313" key="8">
    <source>
        <dbReference type="Proteomes" id="UP000016638"/>
    </source>
</evidence>
<dbReference type="FunFam" id="3.90.950.10:FF:000005">
    <property type="entry name" value="7-methyl-GTP pyrophosphatase"/>
    <property type="match status" value="1"/>
</dbReference>
<dbReference type="RefSeq" id="WP_021726217.1">
    <property type="nucleotide sequence ID" value="NZ_AWEZ01000045.1"/>
</dbReference>
<dbReference type="Pfam" id="PF02545">
    <property type="entry name" value="Maf"/>
    <property type="match status" value="1"/>
</dbReference>
<accession>U2TQG7</accession>
<evidence type="ECO:0000256" key="3">
    <source>
        <dbReference type="ARBA" id="ARBA00022490"/>
    </source>
</evidence>
<dbReference type="GO" id="GO:0005737">
    <property type="term" value="C:cytoplasm"/>
    <property type="evidence" value="ECO:0007669"/>
    <property type="project" value="UniProtKB-SubCell"/>
</dbReference>
<gene>
    <name evidence="7" type="primary">maf</name>
    <name evidence="7" type="ORF">HMPREF1316_0199</name>
</gene>
<dbReference type="CDD" id="cd00555">
    <property type="entry name" value="Maf"/>
    <property type="match status" value="1"/>
</dbReference>
<comment type="caution">
    <text evidence="7">The sequence shown here is derived from an EMBL/GenBank/DDBJ whole genome shotgun (WGS) entry which is preliminary data.</text>
</comment>
<comment type="catalytic activity">
    <reaction evidence="6">
        <text>dTTP + H2O = dTMP + diphosphate + H(+)</text>
        <dbReference type="Rhea" id="RHEA:28534"/>
        <dbReference type="ChEBI" id="CHEBI:15377"/>
        <dbReference type="ChEBI" id="CHEBI:15378"/>
        <dbReference type="ChEBI" id="CHEBI:33019"/>
        <dbReference type="ChEBI" id="CHEBI:37568"/>
        <dbReference type="ChEBI" id="CHEBI:63528"/>
        <dbReference type="EC" id="3.6.1.9"/>
    </reaction>
</comment>
<organism evidence="7 8">
    <name type="scientific">Olsenella profusa F0195</name>
    <dbReference type="NCBI Taxonomy" id="1125712"/>
    <lineage>
        <taxon>Bacteria</taxon>
        <taxon>Bacillati</taxon>
        <taxon>Actinomycetota</taxon>
        <taxon>Coriobacteriia</taxon>
        <taxon>Coriobacteriales</taxon>
        <taxon>Atopobiaceae</taxon>
        <taxon>Olsenella</taxon>
    </lineage>
</organism>
<dbReference type="STRING" id="1125712.HMPREF1316_0199"/>
<evidence type="ECO:0000256" key="6">
    <source>
        <dbReference type="HAMAP-Rule" id="MF_00528"/>
    </source>
</evidence>
<evidence type="ECO:0000313" key="7">
    <source>
        <dbReference type="EMBL" id="ERL08348.1"/>
    </source>
</evidence>
<protein>
    <recommendedName>
        <fullName evidence="6">dTTP/UTP pyrophosphatase</fullName>
        <shortName evidence="6">dTTPase/UTPase</shortName>
        <ecNumber evidence="6">3.6.1.9</ecNumber>
    </recommendedName>
    <alternativeName>
        <fullName evidence="6">Nucleoside triphosphate pyrophosphatase</fullName>
    </alternativeName>
    <alternativeName>
        <fullName evidence="6">Nucleotide pyrophosphatase</fullName>
        <shortName evidence="6">Nucleotide PPase</shortName>
    </alternativeName>
</protein>
<evidence type="ECO:0000256" key="5">
    <source>
        <dbReference type="ARBA" id="ARBA00023080"/>
    </source>
</evidence>